<dbReference type="SUPFAM" id="SSF50447">
    <property type="entry name" value="Translation proteins"/>
    <property type="match status" value="1"/>
</dbReference>
<dbReference type="Pfam" id="PF24986">
    <property type="entry name" value="PRC_RimM"/>
    <property type="match status" value="1"/>
</dbReference>
<dbReference type="PANTHER" id="PTHR33692">
    <property type="entry name" value="RIBOSOME MATURATION FACTOR RIMM"/>
    <property type="match status" value="1"/>
</dbReference>
<dbReference type="Gene3D" id="2.30.30.240">
    <property type="entry name" value="PRC-barrel domain"/>
    <property type="match status" value="1"/>
</dbReference>
<dbReference type="Gene3D" id="2.40.30.60">
    <property type="entry name" value="RimM"/>
    <property type="match status" value="1"/>
</dbReference>
<keyword evidence="1 5" id="KW-0963">Cytoplasm</keyword>
<evidence type="ECO:0000256" key="3">
    <source>
        <dbReference type="ARBA" id="ARBA00022552"/>
    </source>
</evidence>
<dbReference type="InterPro" id="IPR056792">
    <property type="entry name" value="PRC_RimM"/>
</dbReference>
<dbReference type="InterPro" id="IPR002676">
    <property type="entry name" value="RimM_N"/>
</dbReference>
<feature type="domain" description="Ribosome maturation factor RimM PRC barrel" evidence="7">
    <location>
        <begin position="98"/>
        <end position="165"/>
    </location>
</feature>
<sequence length="177" mass="18122">MLLGEFGRAHGLAGEVRLKSYTADPAAIGSYGALRGADGRTVEITALRPTSGAPDILIARVAGIAGRNAAEALNRLALYVPRDRLGLPEDEDEFFSADLVGLAVTDAAGRHLGTVRAVPNYGGGDLLEIAPAGGGATALLPFTRAFVPAIDLAARIVTVDPPDDLFAPAAPPPSEEA</sequence>
<dbReference type="PANTHER" id="PTHR33692:SF1">
    <property type="entry name" value="RIBOSOME MATURATION FACTOR RIMM"/>
    <property type="match status" value="1"/>
</dbReference>
<proteinExistence type="inferred from homology"/>
<dbReference type="InterPro" id="IPR011961">
    <property type="entry name" value="RimM"/>
</dbReference>
<evidence type="ECO:0000256" key="2">
    <source>
        <dbReference type="ARBA" id="ARBA00022517"/>
    </source>
</evidence>
<comment type="subunit">
    <text evidence="5">Binds ribosomal protein uS19.</text>
</comment>
<accession>A0ABQ4S6Q9</accession>
<comment type="function">
    <text evidence="5">An accessory protein needed during the final step in the assembly of 30S ribosomal subunit, possibly for assembly of the head region. Essential for efficient processing of 16S rRNA. May be needed both before and after RbfA during the maturation of 16S rRNA. It has affinity for free ribosomal 30S subunits but not for 70S ribosomes.</text>
</comment>
<dbReference type="InterPro" id="IPR036976">
    <property type="entry name" value="RimM_N_sf"/>
</dbReference>
<comment type="caution">
    <text evidence="8">The sequence shown here is derived from an EMBL/GenBank/DDBJ whole genome shotgun (WGS) entry which is preliminary data.</text>
</comment>
<comment type="similarity">
    <text evidence="5">Belongs to the RimM family.</text>
</comment>
<name>A0ABQ4S6Q9_9HYPH</name>
<dbReference type="NCBIfam" id="TIGR02273">
    <property type="entry name" value="16S_RimM"/>
    <property type="match status" value="1"/>
</dbReference>
<protein>
    <recommendedName>
        <fullName evidence="5">Ribosome maturation factor RimM</fullName>
    </recommendedName>
</protein>
<evidence type="ECO:0000259" key="7">
    <source>
        <dbReference type="Pfam" id="PF24986"/>
    </source>
</evidence>
<dbReference type="EMBL" id="BPQQ01000001">
    <property type="protein sequence ID" value="GJD98164.1"/>
    <property type="molecule type" value="Genomic_DNA"/>
</dbReference>
<evidence type="ECO:0000259" key="6">
    <source>
        <dbReference type="Pfam" id="PF01782"/>
    </source>
</evidence>
<evidence type="ECO:0000256" key="5">
    <source>
        <dbReference type="HAMAP-Rule" id="MF_00014"/>
    </source>
</evidence>
<organism evidence="8 9">
    <name type="scientific">Methylobacterium isbiliense</name>
    <dbReference type="NCBI Taxonomy" id="315478"/>
    <lineage>
        <taxon>Bacteria</taxon>
        <taxon>Pseudomonadati</taxon>
        <taxon>Pseudomonadota</taxon>
        <taxon>Alphaproteobacteria</taxon>
        <taxon>Hyphomicrobiales</taxon>
        <taxon>Methylobacteriaceae</taxon>
        <taxon>Methylobacterium</taxon>
    </lineage>
</organism>
<reference evidence="8" key="1">
    <citation type="journal article" date="2021" name="Front. Microbiol.">
        <title>Comprehensive Comparative Genomics and Phenotyping of Methylobacterium Species.</title>
        <authorList>
            <person name="Alessa O."/>
            <person name="Ogura Y."/>
            <person name="Fujitani Y."/>
            <person name="Takami H."/>
            <person name="Hayashi T."/>
            <person name="Sahin N."/>
            <person name="Tani A."/>
        </authorList>
    </citation>
    <scope>NUCLEOTIDE SEQUENCE</scope>
    <source>
        <strain evidence="8">DSM 17168</strain>
    </source>
</reference>
<gene>
    <name evidence="5 8" type="primary">rimM</name>
    <name evidence="8" type="ORF">GMJLKIPL_0071</name>
</gene>
<evidence type="ECO:0000256" key="1">
    <source>
        <dbReference type="ARBA" id="ARBA00022490"/>
    </source>
</evidence>
<dbReference type="SUPFAM" id="SSF50346">
    <property type="entry name" value="PRC-barrel domain"/>
    <property type="match status" value="1"/>
</dbReference>
<keyword evidence="3 5" id="KW-0698">rRNA processing</keyword>
<keyword evidence="2 5" id="KW-0690">Ribosome biogenesis</keyword>
<comment type="domain">
    <text evidence="5">The PRC barrel domain binds ribosomal protein uS19.</text>
</comment>
<evidence type="ECO:0000313" key="9">
    <source>
        <dbReference type="Proteomes" id="UP001055153"/>
    </source>
</evidence>
<dbReference type="InterPro" id="IPR009000">
    <property type="entry name" value="Transl_B-barrel_sf"/>
</dbReference>
<keyword evidence="9" id="KW-1185">Reference proteome</keyword>
<evidence type="ECO:0000313" key="8">
    <source>
        <dbReference type="EMBL" id="GJD98164.1"/>
    </source>
</evidence>
<dbReference type="Proteomes" id="UP001055153">
    <property type="component" value="Unassembled WGS sequence"/>
</dbReference>
<dbReference type="Pfam" id="PF01782">
    <property type="entry name" value="RimM"/>
    <property type="match status" value="1"/>
</dbReference>
<evidence type="ECO:0000256" key="4">
    <source>
        <dbReference type="ARBA" id="ARBA00023186"/>
    </source>
</evidence>
<keyword evidence="4 5" id="KW-0143">Chaperone</keyword>
<comment type="subcellular location">
    <subcellularLocation>
        <location evidence="5">Cytoplasm</location>
    </subcellularLocation>
</comment>
<reference evidence="8" key="2">
    <citation type="submission" date="2021-08" db="EMBL/GenBank/DDBJ databases">
        <authorList>
            <person name="Tani A."/>
            <person name="Ola A."/>
            <person name="Ogura Y."/>
            <person name="Katsura K."/>
            <person name="Hayashi T."/>
        </authorList>
    </citation>
    <scope>NUCLEOTIDE SEQUENCE</scope>
    <source>
        <strain evidence="8">DSM 17168</strain>
    </source>
</reference>
<dbReference type="HAMAP" id="MF_00014">
    <property type="entry name" value="Ribosome_mat_RimM"/>
    <property type="match status" value="1"/>
</dbReference>
<dbReference type="InterPro" id="IPR011033">
    <property type="entry name" value="PRC_barrel-like_sf"/>
</dbReference>
<feature type="domain" description="RimM N-terminal" evidence="6">
    <location>
        <begin position="3"/>
        <end position="83"/>
    </location>
</feature>